<dbReference type="PROSITE" id="PS00324">
    <property type="entry name" value="ASPARTOKINASE"/>
    <property type="match status" value="1"/>
</dbReference>
<comment type="catalytic activity">
    <reaction evidence="13 14">
        <text>L-aspartate + ATP = 4-phospho-L-aspartate + ADP</text>
        <dbReference type="Rhea" id="RHEA:23776"/>
        <dbReference type="ChEBI" id="CHEBI:29991"/>
        <dbReference type="ChEBI" id="CHEBI:30616"/>
        <dbReference type="ChEBI" id="CHEBI:57535"/>
        <dbReference type="ChEBI" id="CHEBI:456216"/>
        <dbReference type="EC" id="2.7.2.4"/>
    </reaction>
</comment>
<dbReference type="Proteomes" id="UP000681526">
    <property type="component" value="Unassembled WGS sequence"/>
</dbReference>
<dbReference type="Pfam" id="PF00696">
    <property type="entry name" value="AA_kinase"/>
    <property type="match status" value="1"/>
</dbReference>
<keyword evidence="9 14" id="KW-0418">Kinase</keyword>
<keyword evidence="6 15" id="KW-0028">Amino-acid biosynthesis</keyword>
<keyword evidence="10" id="KW-0067">ATP-binding</keyword>
<evidence type="ECO:0000256" key="13">
    <source>
        <dbReference type="ARBA" id="ARBA00047872"/>
    </source>
</evidence>
<evidence type="ECO:0000256" key="14">
    <source>
        <dbReference type="RuleBase" id="RU003448"/>
    </source>
</evidence>
<dbReference type="NCBIfam" id="TIGR00657">
    <property type="entry name" value="asp_kinases"/>
    <property type="match status" value="1"/>
</dbReference>
<dbReference type="PRINTS" id="PR00474">
    <property type="entry name" value="GLU5KINASE"/>
</dbReference>
<dbReference type="SUPFAM" id="SSF55021">
    <property type="entry name" value="ACT-like"/>
    <property type="match status" value="2"/>
</dbReference>
<name>A0ABM8UZZ6_THEXY</name>
<dbReference type="NCBIfam" id="NF006068">
    <property type="entry name" value="PRK08210.1"/>
    <property type="match status" value="1"/>
</dbReference>
<evidence type="ECO:0000256" key="1">
    <source>
        <dbReference type="ARBA" id="ARBA00003121"/>
    </source>
</evidence>
<comment type="similarity">
    <text evidence="5 14">Belongs to the aspartokinase family.</text>
</comment>
<evidence type="ECO:0000259" key="17">
    <source>
        <dbReference type="Pfam" id="PF13840"/>
    </source>
</evidence>
<dbReference type="Gene3D" id="3.30.2130.10">
    <property type="entry name" value="VC0802-like"/>
    <property type="match status" value="1"/>
</dbReference>
<dbReference type="SUPFAM" id="SSF53633">
    <property type="entry name" value="Carbamate kinase-like"/>
    <property type="match status" value="1"/>
</dbReference>
<evidence type="ECO:0000256" key="11">
    <source>
        <dbReference type="ARBA" id="ARBA00022915"/>
    </source>
</evidence>
<dbReference type="InterPro" id="IPR027795">
    <property type="entry name" value="CASTOR_ACT_dom"/>
</dbReference>
<dbReference type="GO" id="GO:0004072">
    <property type="term" value="F:aspartate kinase activity"/>
    <property type="evidence" value="ECO:0007669"/>
    <property type="project" value="UniProtKB-EC"/>
</dbReference>
<evidence type="ECO:0000256" key="4">
    <source>
        <dbReference type="ARBA" id="ARBA00005139"/>
    </source>
</evidence>
<comment type="function">
    <text evidence="1">Catalyzes the phosphorylation of the beta-carboxyl group of aspartic acid with ATP to yield 4-phospho-L-aspartate, which is involved in the branched biosynthetic pathway leading to the biosynthesis of amino acids threonine, isoleucine and methionine.</text>
</comment>
<evidence type="ECO:0000256" key="12">
    <source>
        <dbReference type="ARBA" id="ARBA00023154"/>
    </source>
</evidence>
<keyword evidence="12" id="KW-0457">Lysine biosynthesis</keyword>
<gene>
    <name evidence="18" type="primary">txxe 439-dapG</name>
    <name evidence="18" type="ORF">TXXE_01600</name>
</gene>
<keyword evidence="19" id="KW-1185">Reference proteome</keyword>
<dbReference type="InterPro" id="IPR036393">
    <property type="entry name" value="AceGlu_kinase-like_sf"/>
</dbReference>
<evidence type="ECO:0000256" key="2">
    <source>
        <dbReference type="ARBA" id="ARBA00004766"/>
    </source>
</evidence>
<evidence type="ECO:0000256" key="8">
    <source>
        <dbReference type="ARBA" id="ARBA00022741"/>
    </source>
</evidence>
<comment type="pathway">
    <text evidence="3 15">Amino-acid biosynthesis; L-methionine biosynthesis via de novo pathway; L-homoserine from L-aspartate: step 1/3.</text>
</comment>
<dbReference type="PANTHER" id="PTHR21499:SF3">
    <property type="entry name" value="ASPARTOKINASE"/>
    <property type="match status" value="1"/>
</dbReference>
<evidence type="ECO:0000256" key="10">
    <source>
        <dbReference type="ARBA" id="ARBA00022840"/>
    </source>
</evidence>
<evidence type="ECO:0000313" key="18">
    <source>
        <dbReference type="EMBL" id="CAG5077647.1"/>
    </source>
</evidence>
<dbReference type="InterPro" id="IPR001057">
    <property type="entry name" value="Glu/AcGlu_kinase"/>
</dbReference>
<comment type="pathway">
    <text evidence="4 15">Amino-acid biosynthesis; L-threonine biosynthesis; L-threonine from L-aspartate: step 1/5.</text>
</comment>
<dbReference type="InterPro" id="IPR045865">
    <property type="entry name" value="ACT-like_dom_sf"/>
</dbReference>
<evidence type="ECO:0000256" key="15">
    <source>
        <dbReference type="RuleBase" id="RU004249"/>
    </source>
</evidence>
<keyword evidence="11" id="KW-0220">Diaminopimelate biosynthesis</keyword>
<comment type="pathway">
    <text evidence="2 15">Amino-acid biosynthesis; L-lysine biosynthesis via DAP pathway; (S)-tetrahydrodipicolinate from L-aspartate: step 1/4.</text>
</comment>
<evidence type="ECO:0000313" key="19">
    <source>
        <dbReference type="Proteomes" id="UP000681526"/>
    </source>
</evidence>
<evidence type="ECO:0000256" key="5">
    <source>
        <dbReference type="ARBA" id="ARBA00010122"/>
    </source>
</evidence>
<keyword evidence="7 14" id="KW-0808">Transferase</keyword>
<accession>A0ABM8UZZ6</accession>
<comment type="caution">
    <text evidence="18">The sequence shown here is derived from an EMBL/GenBank/DDBJ whole genome shotgun (WGS) entry which is preliminary data.</text>
</comment>
<dbReference type="EMBL" id="CAJRAY010000006">
    <property type="protein sequence ID" value="CAG5077647.1"/>
    <property type="molecule type" value="Genomic_DNA"/>
</dbReference>
<protein>
    <recommendedName>
        <fullName evidence="14">Aspartokinase</fullName>
        <ecNumber evidence="14">2.7.2.4</ecNumber>
    </recommendedName>
</protein>
<dbReference type="InterPro" id="IPR001341">
    <property type="entry name" value="Asp_kinase"/>
</dbReference>
<evidence type="ECO:0000256" key="7">
    <source>
        <dbReference type="ARBA" id="ARBA00022679"/>
    </source>
</evidence>
<evidence type="ECO:0000256" key="9">
    <source>
        <dbReference type="ARBA" id="ARBA00022777"/>
    </source>
</evidence>
<dbReference type="PIRSF" id="PIRSF000726">
    <property type="entry name" value="Asp_kin"/>
    <property type="match status" value="1"/>
</dbReference>
<dbReference type="RefSeq" id="WP_213483202.1">
    <property type="nucleotide sequence ID" value="NZ_CAJRAY010000006.1"/>
</dbReference>
<sequence>MAILVQKFGGTSLATDDARRHVLRHIVREREAGYSVVVVVSAMGRRGDPYATDTLLALPDSENLPARERDLIASCGEVIAAVVLCGLLCNEGVPAVVLTGGQAGIRTDGRFGAARITRIETEPVLRRLDEGTVVIVTGFQGISPGGDTTTLGRGGSDTTAAALGAALRAQRVDIYTDVDGILTADPRLVAEARPLKAVSYAEISNLARQGAKVVHPRAVEVAAQAGIPLRIRSTFTDDEGTLVTGPGMFAAGEVPDRPIVGIAHTAGVTQLTVAYGASEPGDMQVRVFGTMARHGISIDFINVTPSGCVYTVFDADADRAIGLLSELGCAYSAIRNCAKVSVVGGGMNGVPGIMAAIVEALTDEGIPILQSADSNASIWVLVRQADMADAVRALHARFGLDRPAAAAHEASQLAQEES</sequence>
<dbReference type="NCBIfam" id="TIGR00656">
    <property type="entry name" value="asp_kin_monofn"/>
    <property type="match status" value="1"/>
</dbReference>
<keyword evidence="8" id="KW-0547">Nucleotide-binding</keyword>
<dbReference type="InterPro" id="IPR001048">
    <property type="entry name" value="Asp/Glu/Uridylate_kinase"/>
</dbReference>
<reference evidence="18 19" key="1">
    <citation type="submission" date="2021-04" db="EMBL/GenBank/DDBJ databases">
        <authorList>
            <person name="Rakotoarivonina H."/>
        </authorList>
    </citation>
    <scope>NUCLEOTIDE SEQUENCE [LARGE SCALE GENOMIC DNA]</scope>
    <source>
        <strain evidence="18 19">XE</strain>
    </source>
</reference>
<dbReference type="Gene3D" id="3.40.1160.10">
    <property type="entry name" value="Acetylglutamate kinase-like"/>
    <property type="match status" value="1"/>
</dbReference>
<evidence type="ECO:0000259" key="16">
    <source>
        <dbReference type="Pfam" id="PF00696"/>
    </source>
</evidence>
<dbReference type="EC" id="2.7.2.4" evidence="14"/>
<dbReference type="PANTHER" id="PTHR21499">
    <property type="entry name" value="ASPARTATE KINASE"/>
    <property type="match status" value="1"/>
</dbReference>
<proteinExistence type="inferred from homology"/>
<evidence type="ECO:0000256" key="6">
    <source>
        <dbReference type="ARBA" id="ARBA00022605"/>
    </source>
</evidence>
<organism evidence="18 19">
    <name type="scientific">Thermobacillus xylanilyticus</name>
    <dbReference type="NCBI Taxonomy" id="76633"/>
    <lineage>
        <taxon>Bacteria</taxon>
        <taxon>Bacillati</taxon>
        <taxon>Bacillota</taxon>
        <taxon>Bacilli</taxon>
        <taxon>Bacillales</taxon>
        <taxon>Paenibacillaceae</taxon>
        <taxon>Thermobacillus</taxon>
    </lineage>
</organism>
<dbReference type="InterPro" id="IPR018042">
    <property type="entry name" value="Aspartate_kinase_CS"/>
</dbReference>
<evidence type="ECO:0000256" key="3">
    <source>
        <dbReference type="ARBA" id="ARBA00004986"/>
    </source>
</evidence>
<feature type="domain" description="Aspartate/glutamate/uridylate kinase" evidence="16">
    <location>
        <begin position="3"/>
        <end position="233"/>
    </location>
</feature>
<dbReference type="InterPro" id="IPR005260">
    <property type="entry name" value="Asp_kin_monofn"/>
</dbReference>
<feature type="domain" description="CASTOR ACT" evidence="17">
    <location>
        <begin position="334"/>
        <end position="395"/>
    </location>
</feature>
<dbReference type="Pfam" id="PF13840">
    <property type="entry name" value="ACT_7"/>
    <property type="match status" value="1"/>
</dbReference>